<sequence>MAIITNLDPERRILPHGTLLVEEVSMDEEVWCAVEEFLEKNGKVNELYLNTNFHINTEGKCIVHLSKKASA</sequence>
<proteinExistence type="predicted"/>
<reference evidence="1 2" key="1">
    <citation type="submission" date="2018-07" db="EMBL/GenBank/DDBJ databases">
        <title>Genome analysis of Larkinella rosea.</title>
        <authorList>
            <person name="Zhou Z."/>
            <person name="Wang G."/>
        </authorList>
    </citation>
    <scope>NUCLEOTIDE SEQUENCE [LARGE SCALE GENOMIC DNA]</scope>
    <source>
        <strain evidence="2">zzj9</strain>
    </source>
</reference>
<protein>
    <submittedName>
        <fullName evidence="1">Uncharacterized protein</fullName>
    </submittedName>
</protein>
<dbReference type="Proteomes" id="UP000253383">
    <property type="component" value="Unassembled WGS sequence"/>
</dbReference>
<dbReference type="OrthoDB" id="9846054at2"/>
<gene>
    <name evidence="1" type="ORF">DUE52_28855</name>
</gene>
<dbReference type="RefSeq" id="WP_114409567.1">
    <property type="nucleotide sequence ID" value="NZ_QOWE01000032.1"/>
</dbReference>
<evidence type="ECO:0000313" key="1">
    <source>
        <dbReference type="EMBL" id="RCR65996.1"/>
    </source>
</evidence>
<evidence type="ECO:0000313" key="2">
    <source>
        <dbReference type="Proteomes" id="UP000253383"/>
    </source>
</evidence>
<organism evidence="1 2">
    <name type="scientific">Larkinella punicea</name>
    <dbReference type="NCBI Taxonomy" id="2315727"/>
    <lineage>
        <taxon>Bacteria</taxon>
        <taxon>Pseudomonadati</taxon>
        <taxon>Bacteroidota</taxon>
        <taxon>Cytophagia</taxon>
        <taxon>Cytophagales</taxon>
        <taxon>Spirosomataceae</taxon>
        <taxon>Larkinella</taxon>
    </lineage>
</organism>
<keyword evidence="2" id="KW-1185">Reference proteome</keyword>
<accession>A0A368JFZ1</accession>
<comment type="caution">
    <text evidence="1">The sequence shown here is derived from an EMBL/GenBank/DDBJ whole genome shotgun (WGS) entry which is preliminary data.</text>
</comment>
<name>A0A368JFZ1_9BACT</name>
<dbReference type="AlphaFoldDB" id="A0A368JFZ1"/>
<dbReference type="EMBL" id="QOWE01000032">
    <property type="protein sequence ID" value="RCR65996.1"/>
    <property type="molecule type" value="Genomic_DNA"/>
</dbReference>